<dbReference type="eggNOG" id="COG0318">
    <property type="taxonomic scope" value="Bacteria"/>
</dbReference>
<gene>
    <name evidence="2" type="ORF">SacmaDRAFT_2304</name>
</gene>
<dbReference type="InterPro" id="IPR000873">
    <property type="entry name" value="AMP-dep_synth/lig_dom"/>
</dbReference>
<dbReference type="STRING" id="882083.SacmaDRAFT_2304"/>
<organism evidence="2 3">
    <name type="scientific">Saccharomonospora marina XMU15</name>
    <dbReference type="NCBI Taxonomy" id="882083"/>
    <lineage>
        <taxon>Bacteria</taxon>
        <taxon>Bacillati</taxon>
        <taxon>Actinomycetota</taxon>
        <taxon>Actinomycetes</taxon>
        <taxon>Pseudonocardiales</taxon>
        <taxon>Pseudonocardiaceae</taxon>
        <taxon>Saccharomonospora</taxon>
    </lineage>
</organism>
<dbReference type="AlphaFoldDB" id="H5WWK0"/>
<dbReference type="Pfam" id="PF00501">
    <property type="entry name" value="AMP-binding"/>
    <property type="match status" value="2"/>
</dbReference>
<reference evidence="2 3" key="1">
    <citation type="journal article" date="2012" name="Stand. Genomic Sci.">
        <title>Genome sequence of the ocean sediment bacterium Saccharomonospora marina type strain (XMU15(T)).</title>
        <authorList>
            <person name="Klenk H.P."/>
            <person name="Lu M."/>
            <person name="Lucas S."/>
            <person name="Lapidus A."/>
            <person name="Copeland A."/>
            <person name="Pitluck S."/>
            <person name="Goodwin L.A."/>
            <person name="Han C."/>
            <person name="Tapia R."/>
            <person name="Brambilla E.M."/>
            <person name="Potter G."/>
            <person name="Land M."/>
            <person name="Ivanova N."/>
            <person name="Rohde M."/>
            <person name="Goker M."/>
            <person name="Detter J.C."/>
            <person name="Li W.J."/>
            <person name="Kyrpides N.C."/>
            <person name="Woyke T."/>
        </authorList>
    </citation>
    <scope>NUCLEOTIDE SEQUENCE [LARGE SCALE GENOMIC DNA]</scope>
    <source>
        <strain evidence="2 3">XMU15</strain>
    </source>
</reference>
<keyword evidence="2" id="KW-0436">Ligase</keyword>
<dbReference type="PANTHER" id="PTHR24096">
    <property type="entry name" value="LONG-CHAIN-FATTY-ACID--COA LIGASE"/>
    <property type="match status" value="1"/>
</dbReference>
<dbReference type="GO" id="GO:0016874">
    <property type="term" value="F:ligase activity"/>
    <property type="evidence" value="ECO:0007669"/>
    <property type="project" value="UniProtKB-KW"/>
</dbReference>
<dbReference type="Gene3D" id="3.40.50.12780">
    <property type="entry name" value="N-terminal domain of ligase-like"/>
    <property type="match status" value="1"/>
</dbReference>
<evidence type="ECO:0000259" key="1">
    <source>
        <dbReference type="Pfam" id="PF00501"/>
    </source>
</evidence>
<dbReference type="EMBL" id="CM001439">
    <property type="protein sequence ID" value="EHR50556.1"/>
    <property type="molecule type" value="Genomic_DNA"/>
</dbReference>
<feature type="domain" description="AMP-dependent synthetase/ligase" evidence="1">
    <location>
        <begin position="40"/>
        <end position="134"/>
    </location>
</feature>
<protein>
    <submittedName>
        <fullName evidence="2">Acyl-CoA synthetase (AMP-forming)/AMP-acid ligase II</fullName>
    </submittedName>
</protein>
<dbReference type="SUPFAM" id="SSF56801">
    <property type="entry name" value="Acetyl-CoA synthetase-like"/>
    <property type="match status" value="1"/>
</dbReference>
<dbReference type="Proteomes" id="UP000004926">
    <property type="component" value="Chromosome"/>
</dbReference>
<evidence type="ECO:0000313" key="3">
    <source>
        <dbReference type="Proteomes" id="UP000004926"/>
    </source>
</evidence>
<name>H5WWK0_9PSEU</name>
<keyword evidence="3" id="KW-1185">Reference proteome</keyword>
<accession>H5WWK0</accession>
<sequence>MNTLSDRMRPNLAGLDVGVGQVLLWPPVNLLSLLSDLTKRDPHAIIAIDVDPDRPAHVSRAELWRRTLQLRADLATAGVGRGDAVLVCLPNSSAWLDWHVAAASLGAHVVGLPPHCEAAEVTQVLQRARPRVAALPHGLPGSRLPELLREATTGGLAPPAVAVVAGPHGEPPVDPSGYDVGGGAWLPSAATAGMPMPVTSGDELAVAFAPSLAAHLESSLVRLAVDSARAIGLRHDDVLVCAEPLSSPLGLGAALAAVAGEATCLFEPTLEAANLLAALSRFAATHLAAGGESVSRLARKWHDTARPPKAPKSWRWLGVALDTPDMAEFAHRVEEELGVTVSGLYGSAEVLSPVALWPPDSAAPRRWSAGGLPVSRDIEVRVVDPDSGRPLPPGETGELRFRGYCVVDHYLGEQAGPARRVTEDGWLATGERGALLGHGEFRRDGRIAAAARD</sequence>
<dbReference type="InterPro" id="IPR042099">
    <property type="entry name" value="ANL_N_sf"/>
</dbReference>
<evidence type="ECO:0000313" key="2">
    <source>
        <dbReference type="EMBL" id="EHR50556.1"/>
    </source>
</evidence>
<dbReference type="HOGENOM" id="CLU_000022_59_7_11"/>
<feature type="domain" description="AMP-dependent synthetase/ligase" evidence="1">
    <location>
        <begin position="225"/>
        <end position="411"/>
    </location>
</feature>
<proteinExistence type="predicted"/>